<dbReference type="InterPro" id="IPR000210">
    <property type="entry name" value="BTB/POZ_dom"/>
</dbReference>
<evidence type="ECO:0000313" key="7">
    <source>
        <dbReference type="Proteomes" id="UP000636800"/>
    </source>
</evidence>
<evidence type="ECO:0000259" key="4">
    <source>
        <dbReference type="PROSITE" id="PS50097"/>
    </source>
</evidence>
<dbReference type="EMBL" id="JADCNL010000080">
    <property type="protein sequence ID" value="KAG0450953.1"/>
    <property type="molecule type" value="Genomic_DNA"/>
</dbReference>
<dbReference type="UniPathway" id="UPA00143"/>
<evidence type="ECO:0000259" key="5">
    <source>
        <dbReference type="PROSITE" id="PS51649"/>
    </source>
</evidence>
<dbReference type="AlphaFoldDB" id="A0A835U742"/>
<feature type="domain" description="BTB" evidence="4">
    <location>
        <begin position="173"/>
        <end position="241"/>
    </location>
</feature>
<keyword evidence="2" id="KW-0833">Ubl conjugation pathway</keyword>
<dbReference type="Proteomes" id="UP000636800">
    <property type="component" value="Unassembled WGS sequence"/>
</dbReference>
<dbReference type="InterPro" id="IPR027356">
    <property type="entry name" value="NPH3_dom"/>
</dbReference>
<dbReference type="Gene3D" id="3.30.710.10">
    <property type="entry name" value="Potassium Channel Kv1.1, Chain A"/>
    <property type="match status" value="1"/>
</dbReference>
<organism evidence="6 7">
    <name type="scientific">Vanilla planifolia</name>
    <name type="common">Vanilla</name>
    <dbReference type="NCBI Taxonomy" id="51239"/>
    <lineage>
        <taxon>Eukaryota</taxon>
        <taxon>Viridiplantae</taxon>
        <taxon>Streptophyta</taxon>
        <taxon>Embryophyta</taxon>
        <taxon>Tracheophyta</taxon>
        <taxon>Spermatophyta</taxon>
        <taxon>Magnoliopsida</taxon>
        <taxon>Liliopsida</taxon>
        <taxon>Asparagales</taxon>
        <taxon>Orchidaceae</taxon>
        <taxon>Vanilloideae</taxon>
        <taxon>Vanilleae</taxon>
        <taxon>Vanilla</taxon>
    </lineage>
</organism>
<reference evidence="6 7" key="1">
    <citation type="journal article" date="2020" name="Nat. Food">
        <title>A phased Vanilla planifolia genome enables genetic improvement of flavour and production.</title>
        <authorList>
            <person name="Hasing T."/>
            <person name="Tang H."/>
            <person name="Brym M."/>
            <person name="Khazi F."/>
            <person name="Huang T."/>
            <person name="Chambers A.H."/>
        </authorList>
    </citation>
    <scope>NUCLEOTIDE SEQUENCE [LARGE SCALE GENOMIC DNA]</scope>
    <source>
        <tissue evidence="6">Leaf</tissue>
    </source>
</reference>
<dbReference type="Pfam" id="PF00651">
    <property type="entry name" value="BTB"/>
    <property type="match status" value="1"/>
</dbReference>
<comment type="similarity">
    <text evidence="3">Belongs to the NPH3 family.</text>
</comment>
<sequence length="462" mass="51905">MTPVVDGRGEKPRAGWKRRIRRFPAAKVFAEGRKTWSSLIIRRELSLAVAGHGPQQWRFCPRRLPLLNLQGGVADGNGNERGVFALFFELPRFLDLSAVFESIFALSSLGFASGCGASTSLPYPVLSLYTRQSLYLLSFKIIFKMKYMKLGLKPDAFQSDRSNIRFVVSELATDIIINVGDVKFYLHKFPLLSKSSFLKRLLASTSEESGNEINIPDIPGGPATFEICAKFCYGMVVTLNAYNVVAARCAAEYLEMHDSMEKGNLVYKIDVFLTCSVFRSWKDMIIVLQTSRNLQPWAEDLKIVSNCIDSIASKASVDPSEVDWSYTYHKGKVPSENGADDQWNGVRKQQSVPKDWWAEDLCELEMDSYKRVIMAIKTKGRVSGDVIGGALKAYAYRRLLGFYKSTTTNGGDLTKYRLLLETIVWLLPIKRGTVSCSFLLKLLKAASFLDCSQDCKKELIKE</sequence>
<comment type="caution">
    <text evidence="6">The sequence shown here is derived from an EMBL/GenBank/DDBJ whole genome shotgun (WGS) entry which is preliminary data.</text>
</comment>
<evidence type="ECO:0000313" key="6">
    <source>
        <dbReference type="EMBL" id="KAG0450953.1"/>
    </source>
</evidence>
<dbReference type="Pfam" id="PF03000">
    <property type="entry name" value="NPH3"/>
    <property type="match status" value="1"/>
</dbReference>
<dbReference type="OrthoDB" id="2018133at2759"/>
<evidence type="ECO:0000256" key="1">
    <source>
        <dbReference type="ARBA" id="ARBA00004906"/>
    </source>
</evidence>
<feature type="domain" description="NPH3" evidence="5">
    <location>
        <begin position="355"/>
        <end position="462"/>
    </location>
</feature>
<evidence type="ECO:0000256" key="2">
    <source>
        <dbReference type="ARBA" id="ARBA00022786"/>
    </source>
</evidence>
<protein>
    <recommendedName>
        <fullName evidence="8">BTB/POZ domain-containing protein NPY2</fullName>
    </recommendedName>
</protein>
<keyword evidence="7" id="KW-1185">Reference proteome</keyword>
<dbReference type="InterPro" id="IPR043454">
    <property type="entry name" value="NPH3/RPT2-like"/>
</dbReference>
<dbReference type="PROSITE" id="PS51649">
    <property type="entry name" value="NPH3"/>
    <property type="match status" value="1"/>
</dbReference>
<comment type="pathway">
    <text evidence="1">Protein modification; protein ubiquitination.</text>
</comment>
<accession>A0A835U742</accession>
<dbReference type="PROSITE" id="PS50097">
    <property type="entry name" value="BTB"/>
    <property type="match status" value="1"/>
</dbReference>
<evidence type="ECO:0000256" key="3">
    <source>
        <dbReference type="PROSITE-ProRule" id="PRU00982"/>
    </source>
</evidence>
<dbReference type="SUPFAM" id="SSF54695">
    <property type="entry name" value="POZ domain"/>
    <property type="match status" value="1"/>
</dbReference>
<proteinExistence type="inferred from homology"/>
<dbReference type="PANTHER" id="PTHR32370">
    <property type="entry name" value="OS12G0117600 PROTEIN"/>
    <property type="match status" value="1"/>
</dbReference>
<evidence type="ECO:0008006" key="8">
    <source>
        <dbReference type="Google" id="ProtNLM"/>
    </source>
</evidence>
<dbReference type="SMART" id="SM00225">
    <property type="entry name" value="BTB"/>
    <property type="match status" value="1"/>
</dbReference>
<dbReference type="CDD" id="cd18312">
    <property type="entry name" value="BTB_POZ_NPY3-like"/>
    <property type="match status" value="1"/>
</dbReference>
<gene>
    <name evidence="6" type="ORF">HPP92_026647</name>
</gene>
<dbReference type="InterPro" id="IPR011333">
    <property type="entry name" value="SKP1/BTB/POZ_sf"/>
</dbReference>
<dbReference type="GO" id="GO:0016567">
    <property type="term" value="P:protein ubiquitination"/>
    <property type="evidence" value="ECO:0007669"/>
    <property type="project" value="UniProtKB-UniPathway"/>
</dbReference>
<name>A0A835U742_VANPL</name>